<evidence type="ECO:0000313" key="5">
    <source>
        <dbReference type="Proteomes" id="UP001429745"/>
    </source>
</evidence>
<dbReference type="Gene3D" id="3.40.630.30">
    <property type="match status" value="1"/>
</dbReference>
<dbReference type="Pfam" id="PF00583">
    <property type="entry name" value="Acetyltransf_1"/>
    <property type="match status" value="1"/>
</dbReference>
<gene>
    <name evidence="4" type="ORF">HF576_07410</name>
</gene>
<evidence type="ECO:0000313" key="4">
    <source>
        <dbReference type="EMBL" id="NLP83669.1"/>
    </source>
</evidence>
<dbReference type="EMBL" id="JABACI010000002">
    <property type="protein sequence ID" value="NLP83669.1"/>
    <property type="molecule type" value="Genomic_DNA"/>
</dbReference>
<evidence type="ECO:0000259" key="3">
    <source>
        <dbReference type="PROSITE" id="PS51186"/>
    </source>
</evidence>
<evidence type="ECO:0000256" key="1">
    <source>
        <dbReference type="ARBA" id="ARBA00022679"/>
    </source>
</evidence>
<dbReference type="CDD" id="cd04301">
    <property type="entry name" value="NAT_SF"/>
    <property type="match status" value="1"/>
</dbReference>
<dbReference type="InterPro" id="IPR016181">
    <property type="entry name" value="Acyl_CoA_acyltransferase"/>
</dbReference>
<keyword evidence="5" id="KW-1185">Reference proteome</keyword>
<dbReference type="PANTHER" id="PTHR43877">
    <property type="entry name" value="AMINOALKYLPHOSPHONATE N-ACETYLTRANSFERASE-RELATED-RELATED"/>
    <property type="match status" value="1"/>
</dbReference>
<evidence type="ECO:0000256" key="2">
    <source>
        <dbReference type="ARBA" id="ARBA00023315"/>
    </source>
</evidence>
<dbReference type="InterPro" id="IPR050832">
    <property type="entry name" value="Bact_Acetyltransf"/>
</dbReference>
<reference evidence="4 5" key="1">
    <citation type="submission" date="2020-04" db="EMBL/GenBank/DDBJ databases">
        <title>CFH 90308 Microbacterium sp.</title>
        <authorList>
            <person name="Nie G."/>
            <person name="Ming H."/>
            <person name="Xia T."/>
        </authorList>
    </citation>
    <scope>NUCLEOTIDE SEQUENCE [LARGE SCALE GENOMIC DNA]</scope>
    <source>
        <strain evidence="4 5">CFH 90308</strain>
    </source>
</reference>
<dbReference type="PROSITE" id="PS51186">
    <property type="entry name" value="GNAT"/>
    <property type="match status" value="1"/>
</dbReference>
<keyword evidence="2" id="KW-0012">Acyltransferase</keyword>
<proteinExistence type="predicted"/>
<accession>A0ABX1K9I1</accession>
<dbReference type="RefSeq" id="WP_168912185.1">
    <property type="nucleotide sequence ID" value="NZ_JABACI010000002.1"/>
</dbReference>
<dbReference type="Proteomes" id="UP001429745">
    <property type="component" value="Unassembled WGS sequence"/>
</dbReference>
<dbReference type="SUPFAM" id="SSF55729">
    <property type="entry name" value="Acyl-CoA N-acyltransferases (Nat)"/>
    <property type="match status" value="1"/>
</dbReference>
<comment type="caution">
    <text evidence="4">The sequence shown here is derived from an EMBL/GenBank/DDBJ whole genome shotgun (WGS) entry which is preliminary data.</text>
</comment>
<protein>
    <submittedName>
        <fullName evidence="4">GNAT family N-acetyltransferase</fullName>
    </submittedName>
</protein>
<feature type="domain" description="N-acetyltransferase" evidence="3">
    <location>
        <begin position="2"/>
        <end position="158"/>
    </location>
</feature>
<dbReference type="PANTHER" id="PTHR43877:SF2">
    <property type="entry name" value="AMINOALKYLPHOSPHONATE N-ACETYLTRANSFERASE-RELATED"/>
    <property type="match status" value="1"/>
</dbReference>
<sequence>MVTLRPSPVDAADAHELLAEYFRSRTEGFAEIDVSYTTTFPDRAAFEPPRGVFIVLDDDEGAAVGCGGIRRLPPGPHGMRYEVKHLYLRPQTRGRGCGRLLMDELESRARELGARELVLDTHHSLEAAAALYARTGFVTIPRYNDNPNASRWYSKALGEDGAEPPLP</sequence>
<dbReference type="InterPro" id="IPR000182">
    <property type="entry name" value="GNAT_dom"/>
</dbReference>
<organism evidence="4 5">
    <name type="scientific">Microbacterium salsuginis</name>
    <dbReference type="NCBI Taxonomy" id="2722803"/>
    <lineage>
        <taxon>Bacteria</taxon>
        <taxon>Bacillati</taxon>
        <taxon>Actinomycetota</taxon>
        <taxon>Actinomycetes</taxon>
        <taxon>Micrococcales</taxon>
        <taxon>Microbacteriaceae</taxon>
        <taxon>Microbacterium</taxon>
    </lineage>
</organism>
<name>A0ABX1K9I1_9MICO</name>
<keyword evidence="1" id="KW-0808">Transferase</keyword>